<evidence type="ECO:0000259" key="3">
    <source>
        <dbReference type="Pfam" id="PF00149"/>
    </source>
</evidence>
<dbReference type="GO" id="GO:0000166">
    <property type="term" value="F:nucleotide binding"/>
    <property type="evidence" value="ECO:0007669"/>
    <property type="project" value="UniProtKB-KW"/>
</dbReference>
<comment type="similarity">
    <text evidence="2">Belongs to the 5'-nucleotidase family.</text>
</comment>
<dbReference type="InterPro" id="IPR006179">
    <property type="entry name" value="5_nucleotidase/apyrase"/>
</dbReference>
<keyword evidence="2" id="KW-0547">Nucleotide-binding</keyword>
<dbReference type="Pfam" id="PF02872">
    <property type="entry name" value="5_nucleotid_C"/>
    <property type="match status" value="1"/>
</dbReference>
<dbReference type="Gene3D" id="3.60.21.10">
    <property type="match status" value="1"/>
</dbReference>
<reference evidence="5" key="1">
    <citation type="journal article" date="2014" name="Int. J. Syst. Evol. Microbiol.">
        <title>Complete genome sequence of Corynebacterium casei LMG S-19264T (=DSM 44701T), isolated from a smear-ripened cheese.</title>
        <authorList>
            <consortium name="US DOE Joint Genome Institute (JGI-PGF)"/>
            <person name="Walter F."/>
            <person name="Albersmeier A."/>
            <person name="Kalinowski J."/>
            <person name="Ruckert C."/>
        </authorList>
    </citation>
    <scope>NUCLEOTIDE SEQUENCE</scope>
    <source>
        <strain evidence="5">KCTC 42650</strain>
    </source>
</reference>
<feature type="domain" description="Calcineurin-like phosphoesterase" evidence="3">
    <location>
        <begin position="24"/>
        <end position="239"/>
    </location>
</feature>
<reference evidence="5" key="2">
    <citation type="submission" date="2020-09" db="EMBL/GenBank/DDBJ databases">
        <authorList>
            <person name="Sun Q."/>
            <person name="Kim S."/>
        </authorList>
    </citation>
    <scope>NUCLEOTIDE SEQUENCE</scope>
    <source>
        <strain evidence="5">KCTC 42650</strain>
    </source>
</reference>
<dbReference type="Pfam" id="PF00149">
    <property type="entry name" value="Metallophos"/>
    <property type="match status" value="1"/>
</dbReference>
<proteinExistence type="inferred from homology"/>
<dbReference type="GO" id="GO:0009166">
    <property type="term" value="P:nucleotide catabolic process"/>
    <property type="evidence" value="ECO:0007669"/>
    <property type="project" value="InterPro"/>
</dbReference>
<evidence type="ECO:0000256" key="2">
    <source>
        <dbReference type="RuleBase" id="RU362119"/>
    </source>
</evidence>
<dbReference type="GO" id="GO:0030288">
    <property type="term" value="C:outer membrane-bounded periplasmic space"/>
    <property type="evidence" value="ECO:0007669"/>
    <property type="project" value="TreeGrafter"/>
</dbReference>
<keyword evidence="1" id="KW-0732">Signal</keyword>
<dbReference type="InterPro" id="IPR008334">
    <property type="entry name" value="5'-Nucleotdase_C"/>
</dbReference>
<dbReference type="Gene3D" id="3.90.780.10">
    <property type="entry name" value="5'-Nucleotidase, C-terminal domain"/>
    <property type="match status" value="1"/>
</dbReference>
<dbReference type="InterPro" id="IPR036907">
    <property type="entry name" value="5'-Nucleotdase_C_sf"/>
</dbReference>
<name>A0A8J3GV17_9RHOB</name>
<keyword evidence="6" id="KW-1185">Reference proteome</keyword>
<dbReference type="AlphaFoldDB" id="A0A8J3GV17"/>
<comment type="caution">
    <text evidence="5">The sequence shown here is derived from an EMBL/GenBank/DDBJ whole genome shotgun (WGS) entry which is preliminary data.</text>
</comment>
<evidence type="ECO:0000259" key="4">
    <source>
        <dbReference type="Pfam" id="PF02872"/>
    </source>
</evidence>
<gene>
    <name evidence="5" type="primary">cpdB</name>
    <name evidence="5" type="ORF">GCM10017056_06340</name>
</gene>
<evidence type="ECO:0000313" key="6">
    <source>
        <dbReference type="Proteomes" id="UP000626220"/>
    </source>
</evidence>
<accession>A0A8J3GV17</accession>
<evidence type="ECO:0000313" key="5">
    <source>
        <dbReference type="EMBL" id="GHF37180.1"/>
    </source>
</evidence>
<dbReference type="SUPFAM" id="SSF56300">
    <property type="entry name" value="Metallo-dependent phosphatases"/>
    <property type="match status" value="1"/>
</dbReference>
<evidence type="ECO:0000256" key="1">
    <source>
        <dbReference type="ARBA" id="ARBA00022729"/>
    </source>
</evidence>
<dbReference type="SUPFAM" id="SSF55816">
    <property type="entry name" value="5'-nucleotidase (syn. UDP-sugar hydrolase), C-terminal domain"/>
    <property type="match status" value="1"/>
</dbReference>
<dbReference type="InterPro" id="IPR029052">
    <property type="entry name" value="Metallo-depent_PP-like"/>
</dbReference>
<dbReference type="PANTHER" id="PTHR11575:SF6">
    <property type="entry name" value="2',3'-CYCLIC-NUCLEOTIDE 2'-PHOSPHODIESTERASE_3'-NUCLEOTIDASE"/>
    <property type="match status" value="1"/>
</dbReference>
<feature type="domain" description="5'-Nucleotidase C-terminal" evidence="4">
    <location>
        <begin position="374"/>
        <end position="505"/>
    </location>
</feature>
<dbReference type="GO" id="GO:0016787">
    <property type="term" value="F:hydrolase activity"/>
    <property type="evidence" value="ECO:0007669"/>
    <property type="project" value="UniProtKB-KW"/>
</dbReference>
<dbReference type="PRINTS" id="PR01607">
    <property type="entry name" value="APYRASEFAMLY"/>
</dbReference>
<protein>
    <submittedName>
        <fullName evidence="5">2',3'-cyclic-nucleotide 2'-phosphodiesterase</fullName>
    </submittedName>
</protein>
<dbReference type="PANTHER" id="PTHR11575">
    <property type="entry name" value="5'-NUCLEOTIDASE-RELATED"/>
    <property type="match status" value="1"/>
</dbReference>
<organism evidence="5 6">
    <name type="scientific">Seohaeicola zhoushanensis</name>
    <dbReference type="NCBI Taxonomy" id="1569283"/>
    <lineage>
        <taxon>Bacteria</taxon>
        <taxon>Pseudomonadati</taxon>
        <taxon>Pseudomonadota</taxon>
        <taxon>Alphaproteobacteria</taxon>
        <taxon>Rhodobacterales</taxon>
        <taxon>Roseobacteraceae</taxon>
        <taxon>Seohaeicola</taxon>
    </lineage>
</organism>
<sequence>MPDNRQHAKGEARPQARSVQARRLRLLATTDLHMQLGGAASGLSRIASLIAEERATAAREGAICLLVDNGDALQGGALGELAAEEPARPHPVMRAFAHLGYDVLGLGNHDFDLGLERLEAVLAQAACPVVCSNLGPVRGVLPWLVLERAGLRIGVISALPPQTAVWNRHHLEGRAEARDIVAAAREAVQALRLEGCDLVLALAHSGPGAADALPGAENAALAVAALDGIDAVIAGHTHERHADPSVPLVLPGANGSDLGVIALEAGAEGRWHVATAALRPVSAAVAEDPALASLVAEDHARAEALMARPVGRVEAPLHSYFTFIAPDRALALVAAAQAAALRPLLAGWPEAGLPLLSAAAPGLFGGRSGPLAYADIPAGPVALRHLVELQPFPNDLHAVVVTGAQLGDWIEHSAGLFNRIVPGADPVALIDPGLPGHDFDVIHGVACEIDLSVPSRFLSDGSLRQGGARRARRLTYAGRAVMPDQRFVVAVNSYRSSGGGNVAALRGAERLDLPGTGLRAALAGYLGGAAHDPLEQAPPPWGFVPLPGARAWLQTGPGAQGHLGELAGRGVEAAGIDGEGFLRLILPL</sequence>
<keyword evidence="2" id="KW-0378">Hydrolase</keyword>
<dbReference type="RefSeq" id="WP_189678578.1">
    <property type="nucleotide sequence ID" value="NZ_BNCJ01000001.1"/>
</dbReference>
<dbReference type="EMBL" id="BNCJ01000001">
    <property type="protein sequence ID" value="GHF37180.1"/>
    <property type="molecule type" value="Genomic_DNA"/>
</dbReference>
<dbReference type="Proteomes" id="UP000626220">
    <property type="component" value="Unassembled WGS sequence"/>
</dbReference>
<dbReference type="InterPro" id="IPR004843">
    <property type="entry name" value="Calcineurin-like_PHP"/>
</dbReference>